<dbReference type="InterPro" id="IPR044244">
    <property type="entry name" value="TTC27/Emw1"/>
</dbReference>
<evidence type="ECO:0000256" key="3">
    <source>
        <dbReference type="PROSITE-ProRule" id="PRU00339"/>
    </source>
</evidence>
<feature type="repeat" description="TPR" evidence="3">
    <location>
        <begin position="636"/>
        <end position="669"/>
    </location>
</feature>
<protein>
    <submittedName>
        <fullName evidence="5">Tetratricopeptide repeat domain protein</fullName>
    </submittedName>
</protein>
<dbReference type="Proteomes" id="UP000234585">
    <property type="component" value="Unassembled WGS sequence"/>
</dbReference>
<organism evidence="5 6">
    <name type="scientific">Aspergillus candidus</name>
    <dbReference type="NCBI Taxonomy" id="41067"/>
    <lineage>
        <taxon>Eukaryota</taxon>
        <taxon>Fungi</taxon>
        <taxon>Dikarya</taxon>
        <taxon>Ascomycota</taxon>
        <taxon>Pezizomycotina</taxon>
        <taxon>Eurotiomycetes</taxon>
        <taxon>Eurotiomycetidae</taxon>
        <taxon>Eurotiales</taxon>
        <taxon>Aspergillaceae</taxon>
        <taxon>Aspergillus</taxon>
        <taxon>Aspergillus subgen. Circumdati</taxon>
    </lineage>
</organism>
<name>A0A2I2FQ07_ASPCN</name>
<dbReference type="EMBL" id="KZ559117">
    <property type="protein sequence ID" value="PLB42699.1"/>
    <property type="molecule type" value="Genomic_DNA"/>
</dbReference>
<evidence type="ECO:0000256" key="4">
    <source>
        <dbReference type="SAM" id="MobiDB-lite"/>
    </source>
</evidence>
<dbReference type="RefSeq" id="XP_024676711.1">
    <property type="nucleotide sequence ID" value="XM_024817100.1"/>
</dbReference>
<dbReference type="PROSITE" id="PS50005">
    <property type="entry name" value="TPR"/>
    <property type="match status" value="1"/>
</dbReference>
<evidence type="ECO:0000256" key="1">
    <source>
        <dbReference type="ARBA" id="ARBA00022737"/>
    </source>
</evidence>
<gene>
    <name evidence="5" type="ORF">BDW47DRAFT_130419</name>
</gene>
<dbReference type="InterPro" id="IPR019734">
    <property type="entry name" value="TPR_rpt"/>
</dbReference>
<evidence type="ECO:0000256" key="2">
    <source>
        <dbReference type="ARBA" id="ARBA00022803"/>
    </source>
</evidence>
<feature type="region of interest" description="Disordered" evidence="4">
    <location>
        <begin position="450"/>
        <end position="471"/>
    </location>
</feature>
<feature type="compositionally biased region" description="Acidic residues" evidence="4">
    <location>
        <begin position="695"/>
        <end position="708"/>
    </location>
</feature>
<reference evidence="5 6" key="1">
    <citation type="submission" date="2017-12" db="EMBL/GenBank/DDBJ databases">
        <authorList>
            <consortium name="DOE Joint Genome Institute"/>
            <person name="Haridas S."/>
            <person name="Kjaerbolling I."/>
            <person name="Vesth T.C."/>
            <person name="Frisvad J.C."/>
            <person name="Nybo J.L."/>
            <person name="Theobald S."/>
            <person name="Kuo A."/>
            <person name="Bowyer P."/>
            <person name="Matsuda Y."/>
            <person name="Mondo S."/>
            <person name="Lyhne E.K."/>
            <person name="Kogle M.E."/>
            <person name="Clum A."/>
            <person name="Lipzen A."/>
            <person name="Salamov A."/>
            <person name="Ngan C.Y."/>
            <person name="Daum C."/>
            <person name="Chiniquy J."/>
            <person name="Barry K."/>
            <person name="LaButti K."/>
            <person name="Simmons B.A."/>
            <person name="Magnuson J.K."/>
            <person name="Mortensen U.H."/>
            <person name="Larsen T.O."/>
            <person name="Grigoriev I.V."/>
            <person name="Baker S.E."/>
            <person name="Andersen M.R."/>
            <person name="Nordberg H.P."/>
            <person name="Cantor M.N."/>
            <person name="Hua S.X."/>
        </authorList>
    </citation>
    <scope>NUCLEOTIDE SEQUENCE [LARGE SCALE GENOMIC DNA]</scope>
    <source>
        <strain evidence="5 6">CBS 102.13</strain>
    </source>
</reference>
<dbReference type="AlphaFoldDB" id="A0A2I2FQ07"/>
<feature type="region of interest" description="Disordered" evidence="4">
    <location>
        <begin position="683"/>
        <end position="722"/>
    </location>
</feature>
<keyword evidence="6" id="KW-1185">Reference proteome</keyword>
<dbReference type="OrthoDB" id="1936594at2759"/>
<dbReference type="Gene3D" id="1.25.40.10">
    <property type="entry name" value="Tetratricopeptide repeat domain"/>
    <property type="match status" value="1"/>
</dbReference>
<dbReference type="InterPro" id="IPR011990">
    <property type="entry name" value="TPR-like_helical_dom_sf"/>
</dbReference>
<proteinExistence type="predicted"/>
<sequence>MAEGSTAYPASLNSLFDTESPLHGVYEPVRLVDADIVPILQLPLAQSIFGQNADESALSRVSNGEITYTTFLAERTKAVAQETQDGLTPEQQRSQLLHIGLAALFGFLQSNVTGPPLAFSPADVVIPAALRPSPAALKSVRDAVIRGLSVDGEAAYKLTPNVELFAVAKAILVDAGLSLADAPLVARTARMRVNFLHQKMLSEVTGALQDAIYGDLEELSKFVLSDKSTAQDKGRFLVERATIHTHHGYDAKARQDLEKAADVRKFEFALTGKMGKRTKFQDRDISQLVILAKTNEEISSSGQDESQPSAPKKLDLNDDTLLESISFTKEEGQESQGKPVTVQDESTLPPALASLDAGDQPRLDPVDSVILLALASAITNTAPENGLTREETHPYASRVLEGGSSNWQIYTQALLLRSRIEGYKARTVERSVLQMQALVDQVIADTASLDANASDSTQEPTTFLPRPEKSESASAAERLEYIWILNFSTRWDLEAELATRWVNLGGLRTALEIYERLQMWAEAALCYAATEREETARLMVRRQLYESTNKDAEDENDKFEGPELSPLPANAPRLFCILGDIDSDPKMYDRAWEVSGNRYARAQRSLARHFLTLKPPALEKAEEAYRKSLGINRLNHGAWFALGCVQLELSHWDDAIESFTRTVQLEDNDAQAWSNLAAAILRSPKPSETATNPADLEDQPSDEDNDDESAPKKTPPQDPYKRQREALTALHRAAHLKHTDARIWDNVLTVAAAIPPPYTPFRDVITAQRRLVELLGPKKGEAAVDAPILSMLVDHLVTANEYEQLLIKVDENSSEYVIRSGTIAGQILSLIDDGIVPLITHSAPLWLLVAEVEAWRQRPSKALEAYEKSWRATVASSTQGAFQMGDEKRWMDVVRATERLVRSGYAKYGPMDSEGSVPAEGEEAEMVAKDWRFKARSAVRGILGKGKEFWEDSDGWARLKELQSEVGST</sequence>
<dbReference type="PANTHER" id="PTHR16193:SF0">
    <property type="entry name" value="TETRATRICOPEPTIDE REPEAT PROTEIN 27"/>
    <property type="match status" value="1"/>
</dbReference>
<dbReference type="GeneID" id="36524260"/>
<dbReference type="STRING" id="41067.A0A2I2FQ07"/>
<dbReference type="PANTHER" id="PTHR16193">
    <property type="entry name" value="TETRATRICOPEPTIDE REPEAT PROTEIN 27"/>
    <property type="match status" value="1"/>
</dbReference>
<dbReference type="SUPFAM" id="SSF48452">
    <property type="entry name" value="TPR-like"/>
    <property type="match status" value="1"/>
</dbReference>
<accession>A0A2I2FQ07</accession>
<evidence type="ECO:0000313" key="5">
    <source>
        <dbReference type="EMBL" id="PLB42699.1"/>
    </source>
</evidence>
<keyword evidence="1" id="KW-0677">Repeat</keyword>
<keyword evidence="2 3" id="KW-0802">TPR repeat</keyword>
<feature type="compositionally biased region" description="Polar residues" evidence="4">
    <location>
        <begin position="450"/>
        <end position="461"/>
    </location>
</feature>
<evidence type="ECO:0000313" key="6">
    <source>
        <dbReference type="Proteomes" id="UP000234585"/>
    </source>
</evidence>